<accession>A0AAN8XLY3</accession>
<reference evidence="2 3" key="1">
    <citation type="submission" date="2023-11" db="EMBL/GenBank/DDBJ databases">
        <title>Halocaridina rubra genome assembly.</title>
        <authorList>
            <person name="Smith C."/>
        </authorList>
    </citation>
    <scope>NUCLEOTIDE SEQUENCE [LARGE SCALE GENOMIC DNA]</scope>
    <source>
        <strain evidence="2">EP-1</strain>
        <tissue evidence="2">Whole</tissue>
    </source>
</reference>
<sequence length="128" mass="13968">MAATSLAPIVYQLSEGLRNVDLRSFNGFDLHHFFGSIDIKIVGLIALAVIAILIFVDLFGKPYGGYGKSLAVSAANAWEDNRDQWTFDEAGRGSRSLEPMVQVLDTLAGAVQKWDGNPQEKTAQNKVL</sequence>
<proteinExistence type="predicted"/>
<evidence type="ECO:0000313" key="2">
    <source>
        <dbReference type="EMBL" id="KAK7080629.1"/>
    </source>
</evidence>
<keyword evidence="1" id="KW-0472">Membrane</keyword>
<evidence type="ECO:0000256" key="1">
    <source>
        <dbReference type="SAM" id="Phobius"/>
    </source>
</evidence>
<keyword evidence="3" id="KW-1185">Reference proteome</keyword>
<keyword evidence="1" id="KW-0812">Transmembrane</keyword>
<gene>
    <name evidence="2" type="ORF">SK128_013379</name>
</gene>
<organism evidence="2 3">
    <name type="scientific">Halocaridina rubra</name>
    <name type="common">Hawaiian red shrimp</name>
    <dbReference type="NCBI Taxonomy" id="373956"/>
    <lineage>
        <taxon>Eukaryota</taxon>
        <taxon>Metazoa</taxon>
        <taxon>Ecdysozoa</taxon>
        <taxon>Arthropoda</taxon>
        <taxon>Crustacea</taxon>
        <taxon>Multicrustacea</taxon>
        <taxon>Malacostraca</taxon>
        <taxon>Eumalacostraca</taxon>
        <taxon>Eucarida</taxon>
        <taxon>Decapoda</taxon>
        <taxon>Pleocyemata</taxon>
        <taxon>Caridea</taxon>
        <taxon>Atyoidea</taxon>
        <taxon>Atyidae</taxon>
        <taxon>Halocaridina</taxon>
    </lineage>
</organism>
<dbReference type="AlphaFoldDB" id="A0AAN8XLY3"/>
<keyword evidence="1" id="KW-1133">Transmembrane helix</keyword>
<name>A0AAN8XLY3_HALRR</name>
<protein>
    <submittedName>
        <fullName evidence="2">Uncharacterized protein</fullName>
    </submittedName>
</protein>
<evidence type="ECO:0000313" key="3">
    <source>
        <dbReference type="Proteomes" id="UP001381693"/>
    </source>
</evidence>
<dbReference type="Proteomes" id="UP001381693">
    <property type="component" value="Unassembled WGS sequence"/>
</dbReference>
<feature type="transmembrane region" description="Helical" evidence="1">
    <location>
        <begin position="41"/>
        <end position="60"/>
    </location>
</feature>
<dbReference type="EMBL" id="JAXCGZ010005842">
    <property type="protein sequence ID" value="KAK7080629.1"/>
    <property type="molecule type" value="Genomic_DNA"/>
</dbReference>
<comment type="caution">
    <text evidence="2">The sequence shown here is derived from an EMBL/GenBank/DDBJ whole genome shotgun (WGS) entry which is preliminary data.</text>
</comment>